<dbReference type="Pfam" id="PF08263">
    <property type="entry name" value="LRRNT_2"/>
    <property type="match status" value="1"/>
</dbReference>
<feature type="chain" id="PRO_5018336121" evidence="9">
    <location>
        <begin position="26"/>
        <end position="235"/>
    </location>
</feature>
<evidence type="ECO:0000256" key="6">
    <source>
        <dbReference type="ARBA" id="ARBA00022989"/>
    </source>
</evidence>
<dbReference type="EMBL" id="PQIB02000006">
    <property type="protein sequence ID" value="RLN13319.1"/>
    <property type="molecule type" value="Genomic_DNA"/>
</dbReference>
<accession>A0A3L6S3V6</accession>
<evidence type="ECO:0000256" key="3">
    <source>
        <dbReference type="ARBA" id="ARBA00022692"/>
    </source>
</evidence>
<dbReference type="InterPro" id="IPR046956">
    <property type="entry name" value="RLP23-like"/>
</dbReference>
<reference evidence="12" key="1">
    <citation type="journal article" date="2019" name="Nat. Commun.">
        <title>The genome of broomcorn millet.</title>
        <authorList>
            <person name="Zou C."/>
            <person name="Miki D."/>
            <person name="Li D."/>
            <person name="Tang Q."/>
            <person name="Xiao L."/>
            <person name="Rajput S."/>
            <person name="Deng P."/>
            <person name="Jia W."/>
            <person name="Huang R."/>
            <person name="Zhang M."/>
            <person name="Sun Y."/>
            <person name="Hu J."/>
            <person name="Fu X."/>
            <person name="Schnable P.S."/>
            <person name="Li F."/>
            <person name="Zhang H."/>
            <person name="Feng B."/>
            <person name="Zhu X."/>
            <person name="Liu R."/>
            <person name="Schnable J.C."/>
            <person name="Zhu J.-K."/>
            <person name="Zhang H."/>
        </authorList>
    </citation>
    <scope>NUCLEOTIDE SEQUENCE [LARGE SCALE GENOMIC DNA]</scope>
</reference>
<evidence type="ECO:0000313" key="11">
    <source>
        <dbReference type="EMBL" id="RLN13319.1"/>
    </source>
</evidence>
<dbReference type="PANTHER" id="PTHR48063:SF92">
    <property type="entry name" value="LEUCINE-RICH REPEAT-CONTAINING N-TERMINAL PLANT-TYPE DOMAIN-CONTAINING PROTEIN"/>
    <property type="match status" value="1"/>
</dbReference>
<organism evidence="11 12">
    <name type="scientific">Panicum miliaceum</name>
    <name type="common">Proso millet</name>
    <name type="synonym">Broomcorn millet</name>
    <dbReference type="NCBI Taxonomy" id="4540"/>
    <lineage>
        <taxon>Eukaryota</taxon>
        <taxon>Viridiplantae</taxon>
        <taxon>Streptophyta</taxon>
        <taxon>Embryophyta</taxon>
        <taxon>Tracheophyta</taxon>
        <taxon>Spermatophyta</taxon>
        <taxon>Magnoliopsida</taxon>
        <taxon>Liliopsida</taxon>
        <taxon>Poales</taxon>
        <taxon>Poaceae</taxon>
        <taxon>PACMAD clade</taxon>
        <taxon>Panicoideae</taxon>
        <taxon>Panicodae</taxon>
        <taxon>Paniceae</taxon>
        <taxon>Panicinae</taxon>
        <taxon>Panicum</taxon>
        <taxon>Panicum sect. Panicum</taxon>
    </lineage>
</organism>
<sequence length="235" mass="25850">MESIMRLSLLPLLLLLLVATETTAASRCIVKERRVLLDLRATFKDPHGLLSSWRGLNCCSWYGVTCDNKTGHIIKLDLHNDNFSNEYALTGDISPSLVNLTHLEYFDLHGNDSGGASIPEFIGSLKNLRHLDLSFAGFGGKIPPQLGNLLELNYLDISFPNGTFIVRSNSSVDNLLWLSRLSSLASFLKLRSPSSGSGGRRETYADTHFLVQSRSLLRRGRRSSELSAAVTRGGG</sequence>
<evidence type="ECO:0000256" key="5">
    <source>
        <dbReference type="ARBA" id="ARBA00022737"/>
    </source>
</evidence>
<dbReference type="Proteomes" id="UP000275267">
    <property type="component" value="Unassembled WGS sequence"/>
</dbReference>
<dbReference type="STRING" id="4540.A0A3L6S3V6"/>
<evidence type="ECO:0000256" key="8">
    <source>
        <dbReference type="ARBA" id="ARBA00023180"/>
    </source>
</evidence>
<evidence type="ECO:0000313" key="12">
    <source>
        <dbReference type="Proteomes" id="UP000275267"/>
    </source>
</evidence>
<keyword evidence="8" id="KW-0325">Glycoprotein</keyword>
<dbReference type="PANTHER" id="PTHR48063">
    <property type="entry name" value="LRR RECEPTOR-LIKE KINASE"/>
    <property type="match status" value="1"/>
</dbReference>
<dbReference type="Gene3D" id="3.80.10.10">
    <property type="entry name" value="Ribonuclease Inhibitor"/>
    <property type="match status" value="1"/>
</dbReference>
<dbReference type="InterPro" id="IPR032675">
    <property type="entry name" value="LRR_dom_sf"/>
</dbReference>
<keyword evidence="4 9" id="KW-0732">Signal</keyword>
<dbReference type="GO" id="GO:0016301">
    <property type="term" value="F:kinase activity"/>
    <property type="evidence" value="ECO:0007669"/>
    <property type="project" value="UniProtKB-KW"/>
</dbReference>
<dbReference type="InterPro" id="IPR001611">
    <property type="entry name" value="Leu-rich_rpt"/>
</dbReference>
<keyword evidence="2" id="KW-0433">Leucine-rich repeat</keyword>
<comment type="caution">
    <text evidence="11">The sequence shown here is derived from an EMBL/GenBank/DDBJ whole genome shotgun (WGS) entry which is preliminary data.</text>
</comment>
<gene>
    <name evidence="11" type="ORF">C2845_PM09G02170</name>
</gene>
<evidence type="ECO:0000256" key="9">
    <source>
        <dbReference type="SAM" id="SignalP"/>
    </source>
</evidence>
<keyword evidence="6" id="KW-1133">Transmembrane helix</keyword>
<dbReference type="FunFam" id="3.80.10.10:FF:000129">
    <property type="entry name" value="Leucine-rich repeat receptor-like kinase"/>
    <property type="match status" value="1"/>
</dbReference>
<dbReference type="AlphaFoldDB" id="A0A3L6S3V6"/>
<dbReference type="InterPro" id="IPR013210">
    <property type="entry name" value="LRR_N_plant-typ"/>
</dbReference>
<dbReference type="OrthoDB" id="695689at2759"/>
<dbReference type="GO" id="GO:0016020">
    <property type="term" value="C:membrane"/>
    <property type="evidence" value="ECO:0007669"/>
    <property type="project" value="UniProtKB-SubCell"/>
</dbReference>
<keyword evidence="3" id="KW-0812">Transmembrane</keyword>
<evidence type="ECO:0000256" key="2">
    <source>
        <dbReference type="ARBA" id="ARBA00022614"/>
    </source>
</evidence>
<keyword evidence="5" id="KW-0677">Repeat</keyword>
<dbReference type="SUPFAM" id="SSF52058">
    <property type="entry name" value="L domain-like"/>
    <property type="match status" value="1"/>
</dbReference>
<comment type="subcellular location">
    <subcellularLocation>
        <location evidence="1">Membrane</location>
        <topology evidence="1">Single-pass type I membrane protein</topology>
    </subcellularLocation>
</comment>
<name>A0A3L6S3V6_PANMI</name>
<keyword evidence="12" id="KW-1185">Reference proteome</keyword>
<protein>
    <submittedName>
        <fullName evidence="11">LRR receptor-like serine/threonine-protein kinase</fullName>
    </submittedName>
</protein>
<evidence type="ECO:0000256" key="7">
    <source>
        <dbReference type="ARBA" id="ARBA00023136"/>
    </source>
</evidence>
<evidence type="ECO:0000256" key="4">
    <source>
        <dbReference type="ARBA" id="ARBA00022729"/>
    </source>
</evidence>
<proteinExistence type="predicted"/>
<feature type="domain" description="Leucine-rich repeat-containing N-terminal plant-type" evidence="10">
    <location>
        <begin position="32"/>
        <end position="67"/>
    </location>
</feature>
<keyword evidence="7" id="KW-0472">Membrane</keyword>
<evidence type="ECO:0000256" key="1">
    <source>
        <dbReference type="ARBA" id="ARBA00004479"/>
    </source>
</evidence>
<feature type="signal peptide" evidence="9">
    <location>
        <begin position="1"/>
        <end position="25"/>
    </location>
</feature>
<dbReference type="Pfam" id="PF00560">
    <property type="entry name" value="LRR_1"/>
    <property type="match status" value="1"/>
</dbReference>
<evidence type="ECO:0000259" key="10">
    <source>
        <dbReference type="Pfam" id="PF08263"/>
    </source>
</evidence>